<accession>A0A2R6XRN3</accession>
<feature type="transmembrane region" description="Helical" evidence="2">
    <location>
        <begin position="281"/>
        <end position="300"/>
    </location>
</feature>
<feature type="transmembrane region" description="Helical" evidence="2">
    <location>
        <begin position="101"/>
        <end position="120"/>
    </location>
</feature>
<protein>
    <submittedName>
        <fullName evidence="3">Uncharacterized protein</fullName>
    </submittedName>
</protein>
<organism evidence="3 4">
    <name type="scientific">Marchantia polymorpha</name>
    <name type="common">Common liverwort</name>
    <name type="synonym">Marchantia aquatica</name>
    <dbReference type="NCBI Taxonomy" id="3197"/>
    <lineage>
        <taxon>Eukaryota</taxon>
        <taxon>Viridiplantae</taxon>
        <taxon>Streptophyta</taxon>
        <taxon>Embryophyta</taxon>
        <taxon>Marchantiophyta</taxon>
        <taxon>Marchantiopsida</taxon>
        <taxon>Marchantiidae</taxon>
        <taxon>Marchantiales</taxon>
        <taxon>Marchantiaceae</taxon>
        <taxon>Marchantia</taxon>
    </lineage>
</organism>
<evidence type="ECO:0000256" key="1">
    <source>
        <dbReference type="SAM" id="MobiDB-lite"/>
    </source>
</evidence>
<keyword evidence="2" id="KW-1133">Transmembrane helix</keyword>
<evidence type="ECO:0000256" key="2">
    <source>
        <dbReference type="SAM" id="Phobius"/>
    </source>
</evidence>
<evidence type="ECO:0000313" key="4">
    <source>
        <dbReference type="Proteomes" id="UP000244005"/>
    </source>
</evidence>
<feature type="transmembrane region" description="Helical" evidence="2">
    <location>
        <begin position="394"/>
        <end position="419"/>
    </location>
</feature>
<gene>
    <name evidence="3" type="ORF">MARPO_0004s0052</name>
</gene>
<dbReference type="Proteomes" id="UP000244005">
    <property type="component" value="Unassembled WGS sequence"/>
</dbReference>
<feature type="transmembrane region" description="Helical" evidence="2">
    <location>
        <begin position="349"/>
        <end position="370"/>
    </location>
</feature>
<feature type="transmembrane region" description="Helical" evidence="2">
    <location>
        <begin position="207"/>
        <end position="225"/>
    </location>
</feature>
<dbReference type="Gramene" id="Mp3g16190.1">
    <property type="protein sequence ID" value="Mp3g16190.1.cds"/>
    <property type="gene ID" value="Mp3g16190"/>
</dbReference>
<dbReference type="AlphaFoldDB" id="A0A2R6XRN3"/>
<feature type="transmembrane region" description="Helical" evidence="2">
    <location>
        <begin position="245"/>
        <end position="269"/>
    </location>
</feature>
<dbReference type="EMBL" id="KZ772676">
    <property type="protein sequence ID" value="PTQ48764.1"/>
    <property type="molecule type" value="Genomic_DNA"/>
</dbReference>
<name>A0A2R6XRN3_MARPO</name>
<feature type="transmembrane region" description="Helical" evidence="2">
    <location>
        <begin position="44"/>
        <end position="65"/>
    </location>
</feature>
<evidence type="ECO:0000313" key="3">
    <source>
        <dbReference type="EMBL" id="PTQ48764.1"/>
    </source>
</evidence>
<keyword evidence="2" id="KW-0812">Transmembrane</keyword>
<dbReference type="OMA" id="MICVAPA"/>
<proteinExistence type="predicted"/>
<keyword evidence="4" id="KW-1185">Reference proteome</keyword>
<reference evidence="4" key="1">
    <citation type="journal article" date="2017" name="Cell">
        <title>Insights into land plant evolution garnered from the Marchantia polymorpha genome.</title>
        <authorList>
            <person name="Bowman J.L."/>
            <person name="Kohchi T."/>
            <person name="Yamato K.T."/>
            <person name="Jenkins J."/>
            <person name="Shu S."/>
            <person name="Ishizaki K."/>
            <person name="Yamaoka S."/>
            <person name="Nishihama R."/>
            <person name="Nakamura Y."/>
            <person name="Berger F."/>
            <person name="Adam C."/>
            <person name="Aki S.S."/>
            <person name="Althoff F."/>
            <person name="Araki T."/>
            <person name="Arteaga-Vazquez M.A."/>
            <person name="Balasubrmanian S."/>
            <person name="Barry K."/>
            <person name="Bauer D."/>
            <person name="Boehm C.R."/>
            <person name="Briginshaw L."/>
            <person name="Caballero-Perez J."/>
            <person name="Catarino B."/>
            <person name="Chen F."/>
            <person name="Chiyoda S."/>
            <person name="Chovatia M."/>
            <person name="Davies K.M."/>
            <person name="Delmans M."/>
            <person name="Demura T."/>
            <person name="Dierschke T."/>
            <person name="Dolan L."/>
            <person name="Dorantes-Acosta A.E."/>
            <person name="Eklund D.M."/>
            <person name="Florent S.N."/>
            <person name="Flores-Sandoval E."/>
            <person name="Fujiyama A."/>
            <person name="Fukuzawa H."/>
            <person name="Galik B."/>
            <person name="Grimanelli D."/>
            <person name="Grimwood J."/>
            <person name="Grossniklaus U."/>
            <person name="Hamada T."/>
            <person name="Haseloff J."/>
            <person name="Hetherington A.J."/>
            <person name="Higo A."/>
            <person name="Hirakawa Y."/>
            <person name="Hundley H.N."/>
            <person name="Ikeda Y."/>
            <person name="Inoue K."/>
            <person name="Inoue S.I."/>
            <person name="Ishida S."/>
            <person name="Jia Q."/>
            <person name="Kakita M."/>
            <person name="Kanazawa T."/>
            <person name="Kawai Y."/>
            <person name="Kawashima T."/>
            <person name="Kennedy M."/>
            <person name="Kinose K."/>
            <person name="Kinoshita T."/>
            <person name="Kohara Y."/>
            <person name="Koide E."/>
            <person name="Komatsu K."/>
            <person name="Kopischke S."/>
            <person name="Kubo M."/>
            <person name="Kyozuka J."/>
            <person name="Lagercrantz U."/>
            <person name="Lin S.S."/>
            <person name="Lindquist E."/>
            <person name="Lipzen A.M."/>
            <person name="Lu C.W."/>
            <person name="De Luna E."/>
            <person name="Martienssen R.A."/>
            <person name="Minamino N."/>
            <person name="Mizutani M."/>
            <person name="Mizutani M."/>
            <person name="Mochizuki N."/>
            <person name="Monte I."/>
            <person name="Mosher R."/>
            <person name="Nagasaki H."/>
            <person name="Nakagami H."/>
            <person name="Naramoto S."/>
            <person name="Nishitani K."/>
            <person name="Ohtani M."/>
            <person name="Okamoto T."/>
            <person name="Okumura M."/>
            <person name="Phillips J."/>
            <person name="Pollak B."/>
            <person name="Reinders A."/>
            <person name="Rovekamp M."/>
            <person name="Sano R."/>
            <person name="Sawa S."/>
            <person name="Schmid M.W."/>
            <person name="Shirakawa M."/>
            <person name="Solano R."/>
            <person name="Spunde A."/>
            <person name="Suetsugu N."/>
            <person name="Sugano S."/>
            <person name="Sugiyama A."/>
            <person name="Sun R."/>
            <person name="Suzuki Y."/>
            <person name="Takenaka M."/>
            <person name="Takezawa D."/>
            <person name="Tomogane H."/>
            <person name="Tsuzuki M."/>
            <person name="Ueda T."/>
            <person name="Umeda M."/>
            <person name="Ward J.M."/>
            <person name="Watanabe Y."/>
            <person name="Yazaki K."/>
            <person name="Yokoyama R."/>
            <person name="Yoshitake Y."/>
            <person name="Yotsui I."/>
            <person name="Zachgo S."/>
            <person name="Schmutz J."/>
        </authorList>
    </citation>
    <scope>NUCLEOTIDE SEQUENCE [LARGE SCALE GENOMIC DNA]</scope>
    <source>
        <strain evidence="4">Tak-1</strain>
    </source>
</reference>
<feature type="region of interest" description="Disordered" evidence="1">
    <location>
        <begin position="430"/>
        <end position="451"/>
    </location>
</feature>
<sequence length="480" mass="53281">MTEPKENVRNNEALGPAVTVVEVRNENISLEDQGRSEAENALRVWKVGVLFSPASTTIAAGLYLFDFISNILVLKEYWDYYKQQKWHSYIDSNEGSFSSRPFAMCLFLMVAGHIGTVIAFKLKLPRERNPLLSAYFLPLVQFRRFVQGVIKTGSCQRNSAPCEPLDFETEALYSMVAAAIETGPQAALQFLVIVVVSRRVKSRNVPLTLLLSLIASFLSASYNTGRAVMFKLSRRWTVTLNNVGLLAGIYTAGALLLRMSTIAAVMNYWMKYFNIGFMAYLPLWLFPGSYIIGMICVAPARKLLSLSGQLHAVVAGYVNFTLGPLYPVVDGYRHVVDQGSCKNGMGRHLGLTVGLNLLLDIIPICVSAIIQQSPCVYHLDGGEKIISTFTCRSYLAYIITGTSLTVVITIVLICLLNIVEKRESASVSDETCIENSDSRHPELVAEEENPESPFYQLSRRIQSDKIELPAHPQQPSTLVV</sequence>
<feature type="transmembrane region" description="Helical" evidence="2">
    <location>
        <begin position="312"/>
        <end position="329"/>
    </location>
</feature>
<dbReference type="OrthoDB" id="1923554at2759"/>
<keyword evidence="2" id="KW-0472">Membrane</keyword>